<evidence type="ECO:0000256" key="4">
    <source>
        <dbReference type="ARBA" id="ARBA00022989"/>
    </source>
</evidence>
<feature type="transmembrane region" description="Helical" evidence="6">
    <location>
        <begin position="368"/>
        <end position="387"/>
    </location>
</feature>
<feature type="transmembrane region" description="Helical" evidence="6">
    <location>
        <begin position="124"/>
        <end position="146"/>
    </location>
</feature>
<keyword evidence="2" id="KW-1003">Cell membrane</keyword>
<dbReference type="eggNOG" id="COG2244">
    <property type="taxonomic scope" value="Bacteria"/>
</dbReference>
<dbReference type="Pfam" id="PF01943">
    <property type="entry name" value="Polysacc_synt"/>
    <property type="match status" value="1"/>
</dbReference>
<feature type="transmembrane region" description="Helical" evidence="6">
    <location>
        <begin position="311"/>
        <end position="333"/>
    </location>
</feature>
<comment type="subcellular location">
    <subcellularLocation>
        <location evidence="1">Cell membrane</location>
        <topology evidence="1">Multi-pass membrane protein</topology>
    </subcellularLocation>
</comment>
<feature type="transmembrane region" description="Helical" evidence="6">
    <location>
        <begin position="96"/>
        <end position="117"/>
    </location>
</feature>
<dbReference type="InterPro" id="IPR050833">
    <property type="entry name" value="Poly_Biosynth_Transport"/>
</dbReference>
<reference evidence="8" key="1">
    <citation type="submission" date="2016-10" db="EMBL/GenBank/DDBJ databases">
        <authorList>
            <person name="Varghese N."/>
            <person name="Submissions S."/>
        </authorList>
    </citation>
    <scope>NUCLEOTIDE SEQUENCE [LARGE SCALE GENOMIC DNA]</scope>
    <source>
        <strain evidence="8">DSM 20406</strain>
    </source>
</reference>
<dbReference type="AlphaFoldDB" id="A0A1H6XZ63"/>
<feature type="transmembrane region" description="Helical" evidence="6">
    <location>
        <begin position="152"/>
        <end position="172"/>
    </location>
</feature>
<feature type="transmembrane region" description="Helical" evidence="6">
    <location>
        <begin position="273"/>
        <end position="291"/>
    </location>
</feature>
<sequence length="457" mass="51470">MSIIFPMITFPYASRVLGLINYGKYTFSVSIVNYISYIAAAGILRYAIRECARVRDDRNKFNTLINEIFTINVITTIIAYIILAFLILLWKRLAPYTFIILTISLSVLFTTLGTDWINAANEDYLFITIRYICCQSIAIMALFVLVRSQDDVVWYALVSVLGILLANIANFVHIRRSLNIYPKLIFNVSIKRHLKPVLYLFASAIATFIYINSDITMLGIFQTDSIVGLYGVSTKFYTMIKQLINAAFVVVIPKISRSIVHDKEKASDKLSDILNITLLITIPAACGLFMVRKSLILLFSGSEYIQAESSLAILSISLIPALLANFFINIVLIPLGEEKNVMIATVTSAVINILLNFILIPIFAENGAAFTTLVAELTMMSMGIYFCKNVYFKEIKKSLLISLLSSFLIFVTCFIVNHLIDNFLTSLFLCVIFSIVVYGSLIFVSYKDDMQRLFKKG</sequence>
<dbReference type="PANTHER" id="PTHR30250">
    <property type="entry name" value="PST FAMILY PREDICTED COLANIC ACID TRANSPORTER"/>
    <property type="match status" value="1"/>
</dbReference>
<keyword evidence="3 6" id="KW-0812">Transmembrane</keyword>
<organism evidence="7 8">
    <name type="scientific">Sharpea azabuensis</name>
    <dbReference type="NCBI Taxonomy" id="322505"/>
    <lineage>
        <taxon>Bacteria</taxon>
        <taxon>Bacillati</taxon>
        <taxon>Bacillota</taxon>
        <taxon>Erysipelotrichia</taxon>
        <taxon>Erysipelotrichales</taxon>
        <taxon>Coprobacillaceae</taxon>
        <taxon>Sharpea</taxon>
    </lineage>
</organism>
<feature type="transmembrane region" description="Helical" evidence="6">
    <location>
        <begin position="232"/>
        <end position="252"/>
    </location>
</feature>
<evidence type="ECO:0000256" key="6">
    <source>
        <dbReference type="SAM" id="Phobius"/>
    </source>
</evidence>
<feature type="transmembrane region" description="Helical" evidence="6">
    <location>
        <begin position="340"/>
        <end position="362"/>
    </location>
</feature>
<dbReference type="Proteomes" id="UP000183028">
    <property type="component" value="Unassembled WGS sequence"/>
</dbReference>
<keyword evidence="4 6" id="KW-1133">Transmembrane helix</keyword>
<dbReference type="InterPro" id="IPR002797">
    <property type="entry name" value="Polysacc_synth"/>
</dbReference>
<gene>
    <name evidence="7" type="ORF">SAMN04487834_10985</name>
</gene>
<evidence type="ECO:0000256" key="2">
    <source>
        <dbReference type="ARBA" id="ARBA00022475"/>
    </source>
</evidence>
<evidence type="ECO:0000256" key="5">
    <source>
        <dbReference type="ARBA" id="ARBA00023136"/>
    </source>
</evidence>
<evidence type="ECO:0000313" key="8">
    <source>
        <dbReference type="Proteomes" id="UP000183028"/>
    </source>
</evidence>
<dbReference type="PANTHER" id="PTHR30250:SF11">
    <property type="entry name" value="O-ANTIGEN TRANSPORTER-RELATED"/>
    <property type="match status" value="1"/>
</dbReference>
<feature type="transmembrane region" description="Helical" evidence="6">
    <location>
        <begin position="69"/>
        <end position="90"/>
    </location>
</feature>
<proteinExistence type="predicted"/>
<evidence type="ECO:0000313" key="7">
    <source>
        <dbReference type="EMBL" id="SEJ29845.1"/>
    </source>
</evidence>
<dbReference type="CDD" id="cd13128">
    <property type="entry name" value="MATE_Wzx_like"/>
    <property type="match status" value="1"/>
</dbReference>
<accession>A0A1H6XZ63</accession>
<protein>
    <submittedName>
        <fullName evidence="7">Membrane protein involved in the export of O-antigen and teichoic acid</fullName>
    </submittedName>
</protein>
<dbReference type="GO" id="GO:0005886">
    <property type="term" value="C:plasma membrane"/>
    <property type="evidence" value="ECO:0007669"/>
    <property type="project" value="UniProtKB-SubCell"/>
</dbReference>
<evidence type="ECO:0000256" key="1">
    <source>
        <dbReference type="ARBA" id="ARBA00004651"/>
    </source>
</evidence>
<keyword evidence="8" id="KW-1185">Reference proteome</keyword>
<keyword evidence="5 6" id="KW-0472">Membrane</keyword>
<name>A0A1H6XZ63_9FIRM</name>
<feature type="transmembrane region" description="Helical" evidence="6">
    <location>
        <begin position="193"/>
        <end position="212"/>
    </location>
</feature>
<feature type="transmembrane region" description="Helical" evidence="6">
    <location>
        <begin position="25"/>
        <end position="48"/>
    </location>
</feature>
<feature type="transmembrane region" description="Helical" evidence="6">
    <location>
        <begin position="426"/>
        <end position="446"/>
    </location>
</feature>
<feature type="transmembrane region" description="Helical" evidence="6">
    <location>
        <begin position="399"/>
        <end position="420"/>
    </location>
</feature>
<dbReference type="EMBL" id="FNYK01000098">
    <property type="protein sequence ID" value="SEJ29845.1"/>
    <property type="molecule type" value="Genomic_DNA"/>
</dbReference>
<evidence type="ECO:0000256" key="3">
    <source>
        <dbReference type="ARBA" id="ARBA00022692"/>
    </source>
</evidence>